<gene>
    <name evidence="1" type="ORF">E1809_18955</name>
</gene>
<dbReference type="RefSeq" id="WP_133205804.1">
    <property type="nucleotide sequence ID" value="NZ_SMRU01000025.1"/>
</dbReference>
<dbReference type="OrthoDB" id="9806253at2"/>
<comment type="caution">
    <text evidence="1">The sequence shown here is derived from an EMBL/GenBank/DDBJ whole genome shotgun (WGS) entry which is preliminary data.</text>
</comment>
<evidence type="ECO:0000313" key="2">
    <source>
        <dbReference type="Proteomes" id="UP000295511"/>
    </source>
</evidence>
<protein>
    <submittedName>
        <fullName evidence="1">S49 family peptidase</fullName>
    </submittedName>
</protein>
<dbReference type="Gene3D" id="3.90.226.10">
    <property type="entry name" value="2-enoyl-CoA Hydratase, Chain A, domain 1"/>
    <property type="match status" value="1"/>
</dbReference>
<dbReference type="GO" id="GO:0016020">
    <property type="term" value="C:membrane"/>
    <property type="evidence" value="ECO:0007669"/>
    <property type="project" value="InterPro"/>
</dbReference>
<dbReference type="Proteomes" id="UP000295511">
    <property type="component" value="Unassembled WGS sequence"/>
</dbReference>
<dbReference type="InterPro" id="IPR029045">
    <property type="entry name" value="ClpP/crotonase-like_dom_sf"/>
</dbReference>
<organism evidence="1 2">
    <name type="scientific">Arthrobacter terricola</name>
    <dbReference type="NCBI Taxonomy" id="2547396"/>
    <lineage>
        <taxon>Bacteria</taxon>
        <taxon>Bacillati</taxon>
        <taxon>Actinomycetota</taxon>
        <taxon>Actinomycetes</taxon>
        <taxon>Micrococcales</taxon>
        <taxon>Micrococcaceae</taxon>
        <taxon>Arthrobacter</taxon>
    </lineage>
</organism>
<reference evidence="1 2" key="1">
    <citation type="submission" date="2019-03" db="EMBL/GenBank/DDBJ databases">
        <title>Whole genome sequence of Arthrobacter sp JH1-1.</title>
        <authorList>
            <person name="Trinh H.N."/>
        </authorList>
    </citation>
    <scope>NUCLEOTIDE SEQUENCE [LARGE SCALE GENOMIC DNA]</scope>
    <source>
        <strain evidence="1 2">JH1-1</strain>
    </source>
</reference>
<evidence type="ECO:0000313" key="1">
    <source>
        <dbReference type="EMBL" id="TDF92061.1"/>
    </source>
</evidence>
<accession>A0A4R5KA37</accession>
<dbReference type="SUPFAM" id="SSF52096">
    <property type="entry name" value="ClpP/crotonase"/>
    <property type="match status" value="1"/>
</dbReference>
<dbReference type="Pfam" id="PF01972">
    <property type="entry name" value="SDH_protease"/>
    <property type="match status" value="1"/>
</dbReference>
<dbReference type="PANTHER" id="PTHR35984:SF1">
    <property type="entry name" value="PERIPLASMIC SERINE PROTEASE"/>
    <property type="match status" value="1"/>
</dbReference>
<dbReference type="EMBL" id="SMRU01000025">
    <property type="protein sequence ID" value="TDF92061.1"/>
    <property type="molecule type" value="Genomic_DNA"/>
</dbReference>
<name>A0A4R5KA37_9MICC</name>
<keyword evidence="2" id="KW-1185">Reference proteome</keyword>
<dbReference type="InterPro" id="IPR002825">
    <property type="entry name" value="Pept_S49_ser-pept_pro"/>
</dbReference>
<dbReference type="PANTHER" id="PTHR35984">
    <property type="entry name" value="PERIPLASMIC SERINE PROTEASE"/>
    <property type="match status" value="1"/>
</dbReference>
<sequence length="287" mass="31773">MIDGFTRSLQHVAALKGDRNVIFYGSAFLQKMQVPQEFLIITHEDINGFMSTISGFDRSKGLTLILHTPGGVTNAAESIVAYLRHMYADFEVVVPAFAMSAGTMISLASDHITMAKHGQLGPIDPQMQFSAGRSHSARSIVEQFQVAQDEIQKNPVLAHAWAPVNAVLGPSVLHEAQSALDYSEQIVGDWLSRYMFKGESDPKAKGTEVAQHFNDAATHKSHGKRIGFEEAEEQGLKVTRLEADPVLQDAVLTAYHRMTILMEQTPVTKIIWGSNNSRWVKQWNGQQ</sequence>
<proteinExistence type="predicted"/>
<dbReference type="AlphaFoldDB" id="A0A4R5KA37"/>